<name>A0A5B7F377_PORTR</name>
<feature type="compositionally biased region" description="Basic and acidic residues" evidence="1">
    <location>
        <begin position="1"/>
        <end position="23"/>
    </location>
</feature>
<protein>
    <submittedName>
        <fullName evidence="2">Uncharacterized protein</fullName>
    </submittedName>
</protein>
<sequence length="148" mass="16531">MSGHNNERRGLQTDSHHARDSWHAGKRGHVHDLDAGLEYRRGPVVVDAFDAERNLDAMTRPLTLDGIHTTVPAAPNDLPRVLQNAVTYNVYTKSSEFLFINVYALMNILFGEGEGYGRRPANVALPALRLLANLGVAWRWFCSAPHPF</sequence>
<evidence type="ECO:0000313" key="2">
    <source>
        <dbReference type="EMBL" id="MPC39806.1"/>
    </source>
</evidence>
<organism evidence="2 3">
    <name type="scientific">Portunus trituberculatus</name>
    <name type="common">Swimming crab</name>
    <name type="synonym">Neptunus trituberculatus</name>
    <dbReference type="NCBI Taxonomy" id="210409"/>
    <lineage>
        <taxon>Eukaryota</taxon>
        <taxon>Metazoa</taxon>
        <taxon>Ecdysozoa</taxon>
        <taxon>Arthropoda</taxon>
        <taxon>Crustacea</taxon>
        <taxon>Multicrustacea</taxon>
        <taxon>Malacostraca</taxon>
        <taxon>Eumalacostraca</taxon>
        <taxon>Eucarida</taxon>
        <taxon>Decapoda</taxon>
        <taxon>Pleocyemata</taxon>
        <taxon>Brachyura</taxon>
        <taxon>Eubrachyura</taxon>
        <taxon>Portunoidea</taxon>
        <taxon>Portunidae</taxon>
        <taxon>Portuninae</taxon>
        <taxon>Portunus</taxon>
    </lineage>
</organism>
<dbReference type="Proteomes" id="UP000324222">
    <property type="component" value="Unassembled WGS sequence"/>
</dbReference>
<dbReference type="EMBL" id="VSRR010004484">
    <property type="protein sequence ID" value="MPC39806.1"/>
    <property type="molecule type" value="Genomic_DNA"/>
</dbReference>
<evidence type="ECO:0000256" key="1">
    <source>
        <dbReference type="SAM" id="MobiDB-lite"/>
    </source>
</evidence>
<comment type="caution">
    <text evidence="2">The sequence shown here is derived from an EMBL/GenBank/DDBJ whole genome shotgun (WGS) entry which is preliminary data.</text>
</comment>
<feature type="region of interest" description="Disordered" evidence="1">
    <location>
        <begin position="1"/>
        <end position="25"/>
    </location>
</feature>
<dbReference type="AlphaFoldDB" id="A0A5B7F377"/>
<proteinExistence type="predicted"/>
<evidence type="ECO:0000313" key="3">
    <source>
        <dbReference type="Proteomes" id="UP000324222"/>
    </source>
</evidence>
<reference evidence="2 3" key="1">
    <citation type="submission" date="2019-05" db="EMBL/GenBank/DDBJ databases">
        <title>Another draft genome of Portunus trituberculatus and its Hox gene families provides insights of decapod evolution.</title>
        <authorList>
            <person name="Jeong J.-H."/>
            <person name="Song I."/>
            <person name="Kim S."/>
            <person name="Choi T."/>
            <person name="Kim D."/>
            <person name="Ryu S."/>
            <person name="Kim W."/>
        </authorList>
    </citation>
    <scope>NUCLEOTIDE SEQUENCE [LARGE SCALE GENOMIC DNA]</scope>
    <source>
        <tissue evidence="2">Muscle</tissue>
    </source>
</reference>
<accession>A0A5B7F377</accession>
<gene>
    <name evidence="2" type="ORF">E2C01_033355</name>
</gene>
<keyword evidence="3" id="KW-1185">Reference proteome</keyword>